<comment type="caution">
    <text evidence="1">The sequence shown here is derived from an EMBL/GenBank/DDBJ whole genome shotgun (WGS) entry which is preliminary data.</text>
</comment>
<dbReference type="EMBL" id="JBHSNW010000060">
    <property type="protein sequence ID" value="MFC5822186.1"/>
    <property type="molecule type" value="Genomic_DNA"/>
</dbReference>
<keyword evidence="2" id="KW-1185">Reference proteome</keyword>
<evidence type="ECO:0000313" key="1">
    <source>
        <dbReference type="EMBL" id="MFC5822186.1"/>
    </source>
</evidence>
<reference evidence="2" key="1">
    <citation type="journal article" date="2019" name="Int. J. Syst. Evol. Microbiol.">
        <title>The Global Catalogue of Microorganisms (GCM) 10K type strain sequencing project: providing services to taxonomists for standard genome sequencing and annotation.</title>
        <authorList>
            <consortium name="The Broad Institute Genomics Platform"/>
            <consortium name="The Broad Institute Genome Sequencing Center for Infectious Disease"/>
            <person name="Wu L."/>
            <person name="Ma J."/>
        </authorList>
    </citation>
    <scope>NUCLEOTIDE SEQUENCE [LARGE SCALE GENOMIC DNA]</scope>
    <source>
        <strain evidence="2">CGMCC 4.7106</strain>
    </source>
</reference>
<proteinExistence type="predicted"/>
<sequence length="163" mass="18128">MTDRLLYNVELERHDWPALTVCGGTAVEIPQTVEAMLSSSDADEVERHYWQLENRAVVQGQLYSSAPPLVSVLIAALLGELSRPARIGALELLYQLVTGTSHPEEAEAHPDLGDECQKKAREGLWVLYRELLHGESDAAKDILDVIETDPGRLRFYLAQLVHG</sequence>
<name>A0ABW1CBT0_9ACTN</name>
<dbReference type="RefSeq" id="WP_219550309.1">
    <property type="nucleotide sequence ID" value="NZ_JAHKRN010000057.1"/>
</dbReference>
<dbReference type="Proteomes" id="UP001596096">
    <property type="component" value="Unassembled WGS sequence"/>
</dbReference>
<organism evidence="1 2">
    <name type="scientific">Nonomuraea harbinensis</name>
    <dbReference type="NCBI Taxonomy" id="1286938"/>
    <lineage>
        <taxon>Bacteria</taxon>
        <taxon>Bacillati</taxon>
        <taxon>Actinomycetota</taxon>
        <taxon>Actinomycetes</taxon>
        <taxon>Streptosporangiales</taxon>
        <taxon>Streptosporangiaceae</taxon>
        <taxon>Nonomuraea</taxon>
    </lineage>
</organism>
<evidence type="ECO:0000313" key="2">
    <source>
        <dbReference type="Proteomes" id="UP001596096"/>
    </source>
</evidence>
<protein>
    <recommendedName>
        <fullName evidence="3">HEAT repeat domain-containing protein</fullName>
    </recommendedName>
</protein>
<accession>A0ABW1CBT0</accession>
<gene>
    <name evidence="1" type="ORF">ACFPUY_44515</name>
</gene>
<evidence type="ECO:0008006" key="3">
    <source>
        <dbReference type="Google" id="ProtNLM"/>
    </source>
</evidence>